<organism evidence="3 4">
    <name type="scientific">Devosia albogilva</name>
    <dbReference type="NCBI Taxonomy" id="429726"/>
    <lineage>
        <taxon>Bacteria</taxon>
        <taxon>Pseudomonadati</taxon>
        <taxon>Pseudomonadota</taxon>
        <taxon>Alphaproteobacteria</taxon>
        <taxon>Hyphomicrobiales</taxon>
        <taxon>Devosiaceae</taxon>
        <taxon>Devosia</taxon>
    </lineage>
</organism>
<evidence type="ECO:0000259" key="2">
    <source>
        <dbReference type="Pfam" id="PF07687"/>
    </source>
</evidence>
<dbReference type="Pfam" id="PF01546">
    <property type="entry name" value="Peptidase_M20"/>
    <property type="match status" value="1"/>
</dbReference>
<dbReference type="PIRSF" id="PIRSF005962">
    <property type="entry name" value="Pept_M20D_amidohydro"/>
    <property type="match status" value="1"/>
</dbReference>
<evidence type="ECO:0000313" key="3">
    <source>
        <dbReference type="EMBL" id="MFD2648559.1"/>
    </source>
</evidence>
<feature type="domain" description="Peptidase M20 dimerisation" evidence="2">
    <location>
        <begin position="189"/>
        <end position="282"/>
    </location>
</feature>
<dbReference type="NCBIfam" id="TIGR01891">
    <property type="entry name" value="amidohydrolases"/>
    <property type="match status" value="1"/>
</dbReference>
<dbReference type="CDD" id="cd05666">
    <property type="entry name" value="M20_Acy1-like"/>
    <property type="match status" value="1"/>
</dbReference>
<dbReference type="PANTHER" id="PTHR11014">
    <property type="entry name" value="PEPTIDASE M20 FAMILY MEMBER"/>
    <property type="match status" value="1"/>
</dbReference>
<dbReference type="Gene3D" id="3.40.630.10">
    <property type="entry name" value="Zn peptidases"/>
    <property type="match status" value="1"/>
</dbReference>
<dbReference type="RefSeq" id="WP_386833765.1">
    <property type="nucleotide sequence ID" value="NZ_JBHUNP010000001.1"/>
</dbReference>
<keyword evidence="4" id="KW-1185">Reference proteome</keyword>
<dbReference type="PANTHER" id="PTHR11014:SF63">
    <property type="entry name" value="METALLOPEPTIDASE, PUTATIVE (AFU_ORTHOLOGUE AFUA_6G09600)-RELATED"/>
    <property type="match status" value="1"/>
</dbReference>
<dbReference type="EMBL" id="JBHUNP010000001">
    <property type="protein sequence ID" value="MFD2648559.1"/>
    <property type="molecule type" value="Genomic_DNA"/>
</dbReference>
<dbReference type="InterPro" id="IPR011650">
    <property type="entry name" value="Peptidase_M20_dimer"/>
</dbReference>
<evidence type="ECO:0000256" key="1">
    <source>
        <dbReference type="ARBA" id="ARBA00022801"/>
    </source>
</evidence>
<keyword evidence="1" id="KW-0378">Hydrolase</keyword>
<dbReference type="InterPro" id="IPR036264">
    <property type="entry name" value="Bact_exopeptidase_dim_dom"/>
</dbReference>
<name>A0ABW5QLL6_9HYPH</name>
<dbReference type="SUPFAM" id="SSF55031">
    <property type="entry name" value="Bacterial exopeptidase dimerisation domain"/>
    <property type="match status" value="1"/>
</dbReference>
<dbReference type="Pfam" id="PF07687">
    <property type="entry name" value="M20_dimer"/>
    <property type="match status" value="1"/>
</dbReference>
<gene>
    <name evidence="3" type="ORF">ACFSX5_12235</name>
</gene>
<evidence type="ECO:0000313" key="4">
    <source>
        <dbReference type="Proteomes" id="UP001597521"/>
    </source>
</evidence>
<reference evidence="4" key="1">
    <citation type="journal article" date="2019" name="Int. J. Syst. Evol. Microbiol.">
        <title>The Global Catalogue of Microorganisms (GCM) 10K type strain sequencing project: providing services to taxonomists for standard genome sequencing and annotation.</title>
        <authorList>
            <consortium name="The Broad Institute Genomics Platform"/>
            <consortium name="The Broad Institute Genome Sequencing Center for Infectious Disease"/>
            <person name="Wu L."/>
            <person name="Ma J."/>
        </authorList>
    </citation>
    <scope>NUCLEOTIDE SEQUENCE [LARGE SCALE GENOMIC DNA]</scope>
    <source>
        <strain evidence="4">CCM 7427</strain>
    </source>
</reference>
<comment type="caution">
    <text evidence="3">The sequence shown here is derived from an EMBL/GenBank/DDBJ whole genome shotgun (WGS) entry which is preliminary data.</text>
</comment>
<dbReference type="SUPFAM" id="SSF53187">
    <property type="entry name" value="Zn-dependent exopeptidases"/>
    <property type="match status" value="1"/>
</dbReference>
<dbReference type="Gene3D" id="3.30.70.360">
    <property type="match status" value="1"/>
</dbReference>
<sequence length="389" mass="41761">MPIINRIAEFHDEITAWRRDLHAHPEVLFDTARTGAIVAEKLREFGCDEVITGLATNGVVGIINGRSTEGGRTIGLRADMDALPMTEKSGKPYASTVDGKMHACGHDGHTAMLLGAAKYLAETRNFEGRVALIFQPAEEGGGGGKVMLEDGLLDRVAIDEFYGMHNWPGMPVGTFGIRAGGIMAATDRFYIDITGKGGHAARPHETIDPIIVGAQLVTALQTIVSRNIDPLSSAVLSVTMMEAGEADNVISRTAKITGTVRTLDGAVQDMIEDRLAEFVPQFAKSFGAEASVRYARGYPVTVNTPEQTAFAANVAAEVVGVDRVDTDAPPSMGGEDFSFMLEKRPGAYIFLGNGDTSELHTDTYDFNDEAIPVGTSYWVRLVEKALPAR</sequence>
<dbReference type="InterPro" id="IPR017439">
    <property type="entry name" value="Amidohydrolase"/>
</dbReference>
<accession>A0ABW5QLL6</accession>
<dbReference type="InterPro" id="IPR002933">
    <property type="entry name" value="Peptidase_M20"/>
</dbReference>
<protein>
    <submittedName>
        <fullName evidence="3">M20 aminoacylase family protein</fullName>
    </submittedName>
</protein>
<proteinExistence type="predicted"/>
<dbReference type="Proteomes" id="UP001597521">
    <property type="component" value="Unassembled WGS sequence"/>
</dbReference>